<keyword evidence="4" id="KW-1185">Reference proteome</keyword>
<evidence type="ECO:0000313" key="3">
    <source>
        <dbReference type="EMBL" id="KAK9924985.1"/>
    </source>
</evidence>
<dbReference type="SUPFAM" id="SSF52047">
    <property type="entry name" value="RNI-like"/>
    <property type="match status" value="1"/>
</dbReference>
<dbReference type="SUPFAM" id="SSF81383">
    <property type="entry name" value="F-box domain"/>
    <property type="match status" value="1"/>
</dbReference>
<dbReference type="InterPro" id="IPR055357">
    <property type="entry name" value="LRR_At1g61320_AtMIF1"/>
</dbReference>
<gene>
    <name evidence="3" type="ORF">M0R45_033326</name>
</gene>
<name>A0AAW1WLU4_RUBAR</name>
<protein>
    <recommendedName>
        <fullName evidence="2">F-box domain-containing protein</fullName>
    </recommendedName>
</protein>
<feature type="domain" description="F-box" evidence="2">
    <location>
        <begin position="50"/>
        <end position="94"/>
    </location>
</feature>
<dbReference type="InterPro" id="IPR036047">
    <property type="entry name" value="F-box-like_dom_sf"/>
</dbReference>
<comment type="caution">
    <text evidence="3">The sequence shown here is derived from an EMBL/GenBank/DDBJ whole genome shotgun (WGS) entry which is preliminary data.</text>
</comment>
<dbReference type="Gene3D" id="3.80.10.10">
    <property type="entry name" value="Ribonuclease Inhibitor"/>
    <property type="match status" value="1"/>
</dbReference>
<evidence type="ECO:0000259" key="2">
    <source>
        <dbReference type="PROSITE" id="PS50181"/>
    </source>
</evidence>
<dbReference type="PANTHER" id="PTHR34145:SF28">
    <property type="entry name" value="F-BOX DOMAIN-CONTAINING PROTEIN"/>
    <property type="match status" value="1"/>
</dbReference>
<dbReference type="Pfam" id="PF23622">
    <property type="entry name" value="LRR_At1g61320_AtMIF1"/>
    <property type="match status" value="1"/>
</dbReference>
<accession>A0AAW1WLU4</accession>
<dbReference type="Gene3D" id="1.20.1280.50">
    <property type="match status" value="1"/>
</dbReference>
<dbReference type="EMBL" id="JBEDUW010000006">
    <property type="protein sequence ID" value="KAK9924985.1"/>
    <property type="molecule type" value="Genomic_DNA"/>
</dbReference>
<proteinExistence type="predicted"/>
<dbReference type="AlphaFoldDB" id="A0AAW1WLU4"/>
<feature type="compositionally biased region" description="Acidic residues" evidence="1">
    <location>
        <begin position="476"/>
        <end position="523"/>
    </location>
</feature>
<dbReference type="Proteomes" id="UP001457282">
    <property type="component" value="Unassembled WGS sequence"/>
</dbReference>
<evidence type="ECO:0000313" key="4">
    <source>
        <dbReference type="Proteomes" id="UP001457282"/>
    </source>
</evidence>
<dbReference type="Pfam" id="PF00646">
    <property type="entry name" value="F-box"/>
    <property type="match status" value="1"/>
</dbReference>
<dbReference type="PROSITE" id="PS50181">
    <property type="entry name" value="FBOX"/>
    <property type="match status" value="1"/>
</dbReference>
<dbReference type="InterPro" id="IPR001810">
    <property type="entry name" value="F-box_dom"/>
</dbReference>
<evidence type="ECO:0000256" key="1">
    <source>
        <dbReference type="SAM" id="MobiDB-lite"/>
    </source>
</evidence>
<reference evidence="3 4" key="1">
    <citation type="journal article" date="2023" name="G3 (Bethesda)">
        <title>A chromosome-length genome assembly and annotation of blackberry (Rubus argutus, cv. 'Hillquist').</title>
        <authorList>
            <person name="Bruna T."/>
            <person name="Aryal R."/>
            <person name="Dudchenko O."/>
            <person name="Sargent D.J."/>
            <person name="Mead D."/>
            <person name="Buti M."/>
            <person name="Cavallini A."/>
            <person name="Hytonen T."/>
            <person name="Andres J."/>
            <person name="Pham M."/>
            <person name="Weisz D."/>
            <person name="Mascagni F."/>
            <person name="Usai G."/>
            <person name="Natali L."/>
            <person name="Bassil N."/>
            <person name="Fernandez G.E."/>
            <person name="Lomsadze A."/>
            <person name="Armour M."/>
            <person name="Olukolu B."/>
            <person name="Poorten T."/>
            <person name="Britton C."/>
            <person name="Davik J."/>
            <person name="Ashrafi H."/>
            <person name="Aiden E.L."/>
            <person name="Borodovsky M."/>
            <person name="Worthington M."/>
        </authorList>
    </citation>
    <scope>NUCLEOTIDE SEQUENCE [LARGE SCALE GENOMIC DNA]</scope>
    <source>
        <strain evidence="3">PI 553951</strain>
    </source>
</reference>
<organism evidence="3 4">
    <name type="scientific">Rubus argutus</name>
    <name type="common">Southern blackberry</name>
    <dbReference type="NCBI Taxonomy" id="59490"/>
    <lineage>
        <taxon>Eukaryota</taxon>
        <taxon>Viridiplantae</taxon>
        <taxon>Streptophyta</taxon>
        <taxon>Embryophyta</taxon>
        <taxon>Tracheophyta</taxon>
        <taxon>Spermatophyta</taxon>
        <taxon>Magnoliopsida</taxon>
        <taxon>eudicotyledons</taxon>
        <taxon>Gunneridae</taxon>
        <taxon>Pentapetalae</taxon>
        <taxon>rosids</taxon>
        <taxon>fabids</taxon>
        <taxon>Rosales</taxon>
        <taxon>Rosaceae</taxon>
        <taxon>Rosoideae</taxon>
        <taxon>Rosoideae incertae sedis</taxon>
        <taxon>Rubus</taxon>
    </lineage>
</organism>
<dbReference type="InterPro" id="IPR032675">
    <property type="entry name" value="LRR_dom_sf"/>
</dbReference>
<feature type="region of interest" description="Disordered" evidence="1">
    <location>
        <begin position="474"/>
        <end position="536"/>
    </location>
</feature>
<sequence>MDQSGSLAKDKRSNEGKWINVYDQVQEIAEVLCSLKTLPTNIGNAEGESKNGINELPNCLLLSILSLLTLKDAVTTGMICRRWRDLWKDLWLTSPNLDLDIPNIFGSQYARLIDMHEEDYDYLGLKRFERQQFVSGVNTILGLYLGKKVESFRLAFFLDGEYARDLDNWVRFAITKGAQELHLHLRGGTETVYHFPYWILTESDSSGLKHLSLENCILSPPPSFDRFNELTTLCLDNVTIGAMFMTNLFSVCVVLESLTLKSCSMDPRLVVAAAHQPLRLQELKLIQCCQLEEVVIDAVNLTSFEFEGNILMIHYMEAPRLLSVFLCARCRFTLPRELTIFSFVPALETLHLRMWHGVELPKRVPKFGNLRLLNLESWKFDKGNLFSILKATPLLEELVLTVYASHINQRNIRMVSGFSHDHLKKVKLQMFHSNSHMIKLAICILGIATKLEMMVIDPFGKIYMGGGVWQESYRNEEEDEYSDEDGDGVDGNEDEEEEEVLEEDQEEEEEAEEEEEEDEDEDEKQSNSSWEEKGRAIVQEKLKEVMTDARIIIL</sequence>
<dbReference type="InterPro" id="IPR053772">
    <property type="entry name" value="At1g61320/At1g61330-like"/>
</dbReference>
<dbReference type="PANTHER" id="PTHR34145">
    <property type="entry name" value="OS02G0105600 PROTEIN"/>
    <property type="match status" value="1"/>
</dbReference>